<sequence>MKTLHAYACPMARCTESAAGGTSHRLQVGAAMVRERLRNPAELANLVLSATHHGYHIRYAVFENRTSFTASGQFPSANGSRLVLIHERCDRLTGPDRAAP</sequence>
<keyword evidence="2" id="KW-1185">Reference proteome</keyword>
<evidence type="ECO:0000313" key="1">
    <source>
        <dbReference type="EMBL" id="GAA1680912.1"/>
    </source>
</evidence>
<protein>
    <submittedName>
        <fullName evidence="1">Uncharacterized protein</fullName>
    </submittedName>
</protein>
<name>A0ABP4T1S5_9ACTN</name>
<evidence type="ECO:0000313" key="2">
    <source>
        <dbReference type="Proteomes" id="UP001500064"/>
    </source>
</evidence>
<accession>A0ABP4T1S5</accession>
<reference evidence="2" key="1">
    <citation type="journal article" date="2019" name="Int. J. Syst. Evol. Microbiol.">
        <title>The Global Catalogue of Microorganisms (GCM) 10K type strain sequencing project: providing services to taxonomists for standard genome sequencing and annotation.</title>
        <authorList>
            <consortium name="The Broad Institute Genomics Platform"/>
            <consortium name="The Broad Institute Genome Sequencing Center for Infectious Disease"/>
            <person name="Wu L."/>
            <person name="Ma J."/>
        </authorList>
    </citation>
    <scope>NUCLEOTIDE SEQUENCE [LARGE SCALE GENOMIC DNA]</scope>
    <source>
        <strain evidence="2">JCM 13929</strain>
    </source>
</reference>
<comment type="caution">
    <text evidence="1">The sequence shown here is derived from an EMBL/GenBank/DDBJ whole genome shotgun (WGS) entry which is preliminary data.</text>
</comment>
<gene>
    <name evidence="1" type="ORF">GCM10009733_092080</name>
</gene>
<dbReference type="EMBL" id="BAAAMU010000122">
    <property type="protein sequence ID" value="GAA1680912.1"/>
    <property type="molecule type" value="Genomic_DNA"/>
</dbReference>
<proteinExistence type="predicted"/>
<organism evidence="1 2">
    <name type="scientific">Nonomuraea maheshkhaliensis</name>
    <dbReference type="NCBI Taxonomy" id="419590"/>
    <lineage>
        <taxon>Bacteria</taxon>
        <taxon>Bacillati</taxon>
        <taxon>Actinomycetota</taxon>
        <taxon>Actinomycetes</taxon>
        <taxon>Streptosporangiales</taxon>
        <taxon>Streptosporangiaceae</taxon>
        <taxon>Nonomuraea</taxon>
    </lineage>
</organism>
<dbReference type="Proteomes" id="UP001500064">
    <property type="component" value="Unassembled WGS sequence"/>
</dbReference>